<dbReference type="GO" id="GO:0017004">
    <property type="term" value="P:cytochrome complex assembly"/>
    <property type="evidence" value="ECO:0007669"/>
    <property type="project" value="UniProtKB-KW"/>
</dbReference>
<organism evidence="9 10">
    <name type="scientific">Grimontia indica</name>
    <dbReference type="NCBI Taxonomy" id="1056512"/>
    <lineage>
        <taxon>Bacteria</taxon>
        <taxon>Pseudomonadati</taxon>
        <taxon>Pseudomonadota</taxon>
        <taxon>Gammaproteobacteria</taxon>
        <taxon>Vibrionales</taxon>
        <taxon>Vibrionaceae</taxon>
        <taxon>Grimontia</taxon>
    </lineage>
</organism>
<evidence type="ECO:0000256" key="4">
    <source>
        <dbReference type="ARBA" id="ARBA00022729"/>
    </source>
</evidence>
<dbReference type="GO" id="GO:0005886">
    <property type="term" value="C:plasma membrane"/>
    <property type="evidence" value="ECO:0007669"/>
    <property type="project" value="TreeGrafter"/>
</dbReference>
<evidence type="ECO:0000256" key="5">
    <source>
        <dbReference type="ARBA" id="ARBA00022748"/>
    </source>
</evidence>
<keyword evidence="7" id="KW-0812">Transmembrane</keyword>
<feature type="transmembrane region" description="Helical" evidence="7">
    <location>
        <begin position="39"/>
        <end position="57"/>
    </location>
</feature>
<evidence type="ECO:0000256" key="3">
    <source>
        <dbReference type="ARBA" id="ARBA00022723"/>
    </source>
</evidence>
<keyword evidence="10" id="KW-1185">Reference proteome</keyword>
<dbReference type="AlphaFoldDB" id="R1GUF8"/>
<proteinExistence type="inferred from homology"/>
<feature type="domain" description="CcmH/CycL/Ccl2/NrfF N-terminal" evidence="8">
    <location>
        <begin position="2"/>
        <end position="65"/>
    </location>
</feature>
<dbReference type="Gene3D" id="1.10.8.640">
    <property type="entry name" value="Cytochrome C biogenesis protein"/>
    <property type="match status" value="1"/>
</dbReference>
<comment type="caution">
    <text evidence="9">The sequence shown here is derived from an EMBL/GenBank/DDBJ whole genome shotgun (WGS) entry which is preliminary data.</text>
</comment>
<accession>R1GUF8</accession>
<keyword evidence="4 7" id="KW-0732">Signal</keyword>
<keyword evidence="7" id="KW-0472">Membrane</keyword>
<dbReference type="EMBL" id="ANFM02000018">
    <property type="protein sequence ID" value="EOD79684.1"/>
    <property type="molecule type" value="Genomic_DNA"/>
</dbReference>
<dbReference type="PANTHER" id="PTHR47870">
    <property type="entry name" value="CYTOCHROME C-TYPE BIOGENESIS PROTEIN CCMH"/>
    <property type="match status" value="1"/>
</dbReference>
<dbReference type="GO" id="GO:0046872">
    <property type="term" value="F:metal ion binding"/>
    <property type="evidence" value="ECO:0007669"/>
    <property type="project" value="UniProtKB-KW"/>
</dbReference>
<gene>
    <name evidence="9" type="ORF">D515_01478</name>
</gene>
<keyword evidence="5" id="KW-0201">Cytochrome c-type biogenesis</keyword>
<dbReference type="PANTHER" id="PTHR47870:SF1">
    <property type="entry name" value="CYTOCHROME C-TYPE BIOGENESIS PROTEIN CCMH"/>
    <property type="match status" value="1"/>
</dbReference>
<name>R1GUF8_9GAMM</name>
<comment type="similarity">
    <text evidence="1 7">Belongs to the CcmH/CycL/Ccl2/NrfF family.</text>
</comment>
<keyword evidence="7" id="KW-1133">Transmembrane helix</keyword>
<comment type="function">
    <text evidence="7">Possible subunit of a heme lyase.</text>
</comment>
<dbReference type="InterPro" id="IPR038297">
    <property type="entry name" value="CcmH/CycL/NrfF/Ccl2_sf"/>
</dbReference>
<evidence type="ECO:0000256" key="6">
    <source>
        <dbReference type="ARBA" id="ARBA00023004"/>
    </source>
</evidence>
<keyword evidence="9" id="KW-0456">Lyase</keyword>
<dbReference type="Pfam" id="PF03918">
    <property type="entry name" value="CcmH"/>
    <property type="match status" value="1"/>
</dbReference>
<dbReference type="InterPro" id="IPR051263">
    <property type="entry name" value="C-type_cytochrome_biogenesis"/>
</dbReference>
<evidence type="ECO:0000259" key="8">
    <source>
        <dbReference type="Pfam" id="PF03918"/>
    </source>
</evidence>
<dbReference type="InterPro" id="IPR005616">
    <property type="entry name" value="CcmH/CycL/Ccl2/NrfF_N"/>
</dbReference>
<evidence type="ECO:0000256" key="2">
    <source>
        <dbReference type="ARBA" id="ARBA00022617"/>
    </source>
</evidence>
<protein>
    <recommendedName>
        <fullName evidence="7">Cytochrome c-type biogenesis protein</fullName>
    </recommendedName>
</protein>
<evidence type="ECO:0000313" key="9">
    <source>
        <dbReference type="EMBL" id="EOD79684.1"/>
    </source>
</evidence>
<keyword evidence="3 7" id="KW-0479">Metal-binding</keyword>
<keyword evidence="2 7" id="KW-0349">Heme</keyword>
<reference evidence="9 10" key="1">
    <citation type="journal article" date="2014" name="PLoS ONE">
        <title>Grimontia indica AK16(T), sp. nov., Isolated from a Seawater Sample Reports the Presence of Pathogenic Genes Similar to Vibrio Genus.</title>
        <authorList>
            <person name="Singh A."/>
            <person name="Vaidya B."/>
            <person name="Khatri I."/>
            <person name="Srinivas T.N."/>
            <person name="Subramanian S."/>
            <person name="Korpole S."/>
            <person name="Pinnaka A.K."/>
        </authorList>
    </citation>
    <scope>NUCLEOTIDE SEQUENCE [LARGE SCALE GENOMIC DNA]</scope>
    <source>
        <strain evidence="9 10">AK16</strain>
    </source>
</reference>
<dbReference type="Proteomes" id="UP000011223">
    <property type="component" value="Unassembled WGS sequence"/>
</dbReference>
<sequence>MKVYEQVEAGTSEKQIVEYMTYRFGDMVHYQPPFNSHTALLWLGPLFILAALSLVIFRKAKWLQKDSQP</sequence>
<evidence type="ECO:0000256" key="1">
    <source>
        <dbReference type="ARBA" id="ARBA00010342"/>
    </source>
</evidence>
<dbReference type="eggNOG" id="COG3088">
    <property type="taxonomic scope" value="Bacteria"/>
</dbReference>
<dbReference type="GO" id="GO:0016829">
    <property type="term" value="F:lyase activity"/>
    <property type="evidence" value="ECO:0007669"/>
    <property type="project" value="UniProtKB-KW"/>
</dbReference>
<keyword evidence="6 7" id="KW-0408">Iron</keyword>
<evidence type="ECO:0000256" key="7">
    <source>
        <dbReference type="RuleBase" id="RU364112"/>
    </source>
</evidence>
<evidence type="ECO:0000313" key="10">
    <source>
        <dbReference type="Proteomes" id="UP000011223"/>
    </source>
</evidence>